<gene>
    <name evidence="1" type="ORF">SAMN05216388_10555</name>
</gene>
<organism evidence="1 2">
    <name type="scientific">Halorientalis persicus</name>
    <dbReference type="NCBI Taxonomy" id="1367881"/>
    <lineage>
        <taxon>Archaea</taxon>
        <taxon>Methanobacteriati</taxon>
        <taxon>Methanobacteriota</taxon>
        <taxon>Stenosarchaea group</taxon>
        <taxon>Halobacteria</taxon>
        <taxon>Halobacteriales</taxon>
        <taxon>Haloarculaceae</taxon>
        <taxon>Halorientalis</taxon>
    </lineage>
</organism>
<dbReference type="AlphaFoldDB" id="A0A1H8WCG2"/>
<evidence type="ECO:0008006" key="3">
    <source>
        <dbReference type="Google" id="ProtNLM"/>
    </source>
</evidence>
<evidence type="ECO:0000313" key="2">
    <source>
        <dbReference type="Proteomes" id="UP000198775"/>
    </source>
</evidence>
<dbReference type="SUPFAM" id="SSF102405">
    <property type="entry name" value="MCP/YpsA-like"/>
    <property type="match status" value="1"/>
</dbReference>
<dbReference type="RefSeq" id="WP_139203713.1">
    <property type="nucleotide sequence ID" value="NZ_FOCX01000055.1"/>
</dbReference>
<dbReference type="EMBL" id="FOCX01000055">
    <property type="protein sequence ID" value="SEP25344.1"/>
    <property type="molecule type" value="Genomic_DNA"/>
</dbReference>
<evidence type="ECO:0000313" key="1">
    <source>
        <dbReference type="EMBL" id="SEP25344.1"/>
    </source>
</evidence>
<dbReference type="Proteomes" id="UP000198775">
    <property type="component" value="Unassembled WGS sequence"/>
</dbReference>
<keyword evidence="2" id="KW-1185">Reference proteome</keyword>
<accession>A0A1H8WCG2</accession>
<proteinExistence type="predicted"/>
<sequence length="155" mass="16567">MTPHVVHGLRVDSTGQSIGIVGSRSFAFELCPARALETVGQALVEADWPVSKIVSGGAEGADAAARAFADYFEIPYTECEPNFDQFDEAWQAFHARNSEIVRASDRLLALWDGDSTGTLDTIAKARGHLGDPAVHIHGIGDGTIPPLSDLPVRDL</sequence>
<protein>
    <recommendedName>
        <fullName evidence="3">DUF2493 domain-containing protein</fullName>
    </recommendedName>
</protein>
<dbReference type="Gene3D" id="3.40.50.450">
    <property type="match status" value="1"/>
</dbReference>
<reference evidence="2" key="1">
    <citation type="submission" date="2016-10" db="EMBL/GenBank/DDBJ databases">
        <authorList>
            <person name="Varghese N."/>
            <person name="Submissions S."/>
        </authorList>
    </citation>
    <scope>NUCLEOTIDE SEQUENCE [LARGE SCALE GENOMIC DNA]</scope>
    <source>
        <strain evidence="2">IBRC-M 10043</strain>
    </source>
</reference>
<name>A0A1H8WCG2_9EURY</name>